<keyword evidence="1" id="KW-1133">Transmembrane helix</keyword>
<keyword evidence="1" id="KW-0472">Membrane</keyword>
<dbReference type="AlphaFoldDB" id="A0A914Q8P4"/>
<sequence length="218" mass="25128">MIILCYFLVVILSTSSTIGEFWQSIHQTSRTNIYGTMMVVWMMIYFAFTSIPVLRQRTLYRWISLFGFTFSSGFLIASYISYYNVTIIIPTFMFICCLTALLVLFASFAKIDFTRTSYFWVVVTAMYVLNIYPVFGPHLSIIPWNHQISCILRASLSIVCFGRNVQQVMGIYENYFDEDDSYQAAITIFKDFVQMGLLIFGAIGGENSFVRLFVVTAF</sequence>
<reference evidence="4" key="1">
    <citation type="submission" date="2022-11" db="UniProtKB">
        <authorList>
            <consortium name="WormBaseParasite"/>
        </authorList>
    </citation>
    <scope>IDENTIFICATION</scope>
</reference>
<feature type="transmembrane region" description="Helical" evidence="1">
    <location>
        <begin position="87"/>
        <end position="106"/>
    </location>
</feature>
<feature type="signal peptide" evidence="2">
    <location>
        <begin position="1"/>
        <end position="19"/>
    </location>
</feature>
<keyword evidence="3" id="KW-1185">Reference proteome</keyword>
<evidence type="ECO:0000256" key="2">
    <source>
        <dbReference type="SAM" id="SignalP"/>
    </source>
</evidence>
<organism evidence="3 4">
    <name type="scientific">Panagrolaimus davidi</name>
    <dbReference type="NCBI Taxonomy" id="227884"/>
    <lineage>
        <taxon>Eukaryota</taxon>
        <taxon>Metazoa</taxon>
        <taxon>Ecdysozoa</taxon>
        <taxon>Nematoda</taxon>
        <taxon>Chromadorea</taxon>
        <taxon>Rhabditida</taxon>
        <taxon>Tylenchina</taxon>
        <taxon>Panagrolaimomorpha</taxon>
        <taxon>Panagrolaimoidea</taxon>
        <taxon>Panagrolaimidae</taxon>
        <taxon>Panagrolaimus</taxon>
    </lineage>
</organism>
<evidence type="ECO:0000256" key="1">
    <source>
        <dbReference type="SAM" id="Phobius"/>
    </source>
</evidence>
<feature type="transmembrane region" description="Helical" evidence="1">
    <location>
        <begin position="118"/>
        <end position="135"/>
    </location>
</feature>
<protein>
    <submittedName>
        <fullName evidence="4">Uncharacterized protein</fullName>
    </submittedName>
</protein>
<dbReference type="Proteomes" id="UP000887578">
    <property type="component" value="Unplaced"/>
</dbReference>
<proteinExistence type="predicted"/>
<evidence type="ECO:0000313" key="4">
    <source>
        <dbReference type="WBParaSite" id="PDA_v2.g23523.t1"/>
    </source>
</evidence>
<accession>A0A914Q8P4</accession>
<dbReference type="WBParaSite" id="PDA_v2.g23523.t1">
    <property type="protein sequence ID" value="PDA_v2.g23523.t1"/>
    <property type="gene ID" value="PDA_v2.g23523"/>
</dbReference>
<keyword evidence="2" id="KW-0732">Signal</keyword>
<evidence type="ECO:0000313" key="3">
    <source>
        <dbReference type="Proteomes" id="UP000887578"/>
    </source>
</evidence>
<feature type="transmembrane region" description="Helical" evidence="1">
    <location>
        <begin position="33"/>
        <end position="54"/>
    </location>
</feature>
<feature type="chain" id="PRO_5037598091" evidence="2">
    <location>
        <begin position="20"/>
        <end position="218"/>
    </location>
</feature>
<keyword evidence="1" id="KW-0812">Transmembrane</keyword>
<name>A0A914Q8P4_9BILA</name>
<feature type="transmembrane region" description="Helical" evidence="1">
    <location>
        <begin position="59"/>
        <end position="81"/>
    </location>
</feature>